<dbReference type="PIRSF" id="PIRSF002845">
    <property type="entry name" value="Ttrprl_mtas_MazG"/>
    <property type="match status" value="1"/>
</dbReference>
<keyword evidence="3" id="KW-0378">Hydrolase</keyword>
<dbReference type="InterPro" id="IPR000878">
    <property type="entry name" value="4pyrrol_Mease"/>
</dbReference>
<dbReference type="SUPFAM" id="SSF53790">
    <property type="entry name" value="Tetrapyrrole methylase"/>
    <property type="match status" value="1"/>
</dbReference>
<dbReference type="CDD" id="cd11528">
    <property type="entry name" value="NTP-PPase_MazG_Nterm"/>
    <property type="match status" value="1"/>
</dbReference>
<keyword evidence="3" id="KW-0489">Methyltransferase</keyword>
<dbReference type="InterPro" id="IPR014777">
    <property type="entry name" value="4pyrrole_Mease_sub1"/>
</dbReference>
<dbReference type="GO" id="GO:0046061">
    <property type="term" value="P:dATP catabolic process"/>
    <property type="evidence" value="ECO:0007669"/>
    <property type="project" value="TreeGrafter"/>
</dbReference>
<dbReference type="InterPro" id="IPR024180">
    <property type="entry name" value="Tetrapyrrole_Mease/MazG_pred"/>
</dbReference>
<organism evidence="3 4">
    <name type="scientific">Clostridium tyrobutyricum DIVETGP</name>
    <dbReference type="NCBI Taxonomy" id="1408889"/>
    <lineage>
        <taxon>Bacteria</taxon>
        <taxon>Bacillati</taxon>
        <taxon>Bacillota</taxon>
        <taxon>Clostridia</taxon>
        <taxon>Eubacteriales</taxon>
        <taxon>Clostridiaceae</taxon>
        <taxon>Clostridium</taxon>
    </lineage>
</organism>
<protein>
    <submittedName>
        <fullName evidence="3">Possible tetrapyrrole methyltransferase domain / Nucleoside triphosphate pyrophosphohydrolase MazG</fullName>
        <ecNumber evidence="3">3.6.1.8</ecNumber>
    </submittedName>
</protein>
<dbReference type="InterPro" id="IPR048011">
    <property type="entry name" value="NTP-PPase_MazG-like_C"/>
</dbReference>
<dbReference type="InterPro" id="IPR048015">
    <property type="entry name" value="NTP-PPase_MazG-like_N"/>
</dbReference>
<dbReference type="InterPro" id="IPR004518">
    <property type="entry name" value="MazG-like_dom"/>
</dbReference>
<dbReference type="Pfam" id="PF03819">
    <property type="entry name" value="MazG"/>
    <property type="match status" value="2"/>
</dbReference>
<dbReference type="GO" id="GO:0032259">
    <property type="term" value="P:methylation"/>
    <property type="evidence" value="ECO:0007669"/>
    <property type="project" value="UniProtKB-KW"/>
</dbReference>
<proteinExistence type="predicted"/>
<dbReference type="Gene3D" id="3.40.1010.10">
    <property type="entry name" value="Cobalt-precorrin-4 Transmethylase, Domain 1"/>
    <property type="match status" value="1"/>
</dbReference>
<dbReference type="InterPro" id="IPR011551">
    <property type="entry name" value="NTP_PyrPHydrolase_MazG"/>
</dbReference>
<dbReference type="InterPro" id="IPR035013">
    <property type="entry name" value="YabN_N"/>
</dbReference>
<name>W6NHT0_CLOTY</name>
<dbReference type="OrthoDB" id="9808939at2"/>
<evidence type="ECO:0000313" key="4">
    <source>
        <dbReference type="Proteomes" id="UP000019482"/>
    </source>
</evidence>
<feature type="domain" description="NTP pyrophosphohydrolase MazG-like" evidence="2">
    <location>
        <begin position="388"/>
        <end position="448"/>
    </location>
</feature>
<feature type="domain" description="NTP pyrophosphohydrolase MazG-like" evidence="2">
    <location>
        <begin position="251"/>
        <end position="324"/>
    </location>
</feature>
<feature type="domain" description="Tetrapyrrole methylase" evidence="1">
    <location>
        <begin position="2"/>
        <end position="205"/>
    </location>
</feature>
<dbReference type="EC" id="3.6.1.8" evidence="3"/>
<gene>
    <name evidence="3" type="ORF">CTDIVETGP_1687</name>
</gene>
<dbReference type="GO" id="GO:0046076">
    <property type="term" value="P:dTTP catabolic process"/>
    <property type="evidence" value="ECO:0007669"/>
    <property type="project" value="TreeGrafter"/>
</dbReference>
<dbReference type="FunFam" id="1.10.287.1080:FF:000003">
    <property type="entry name" value="Nucleoside triphosphate pyrophosphohydrolase"/>
    <property type="match status" value="1"/>
</dbReference>
<dbReference type="EMBL" id="CBXI010000029">
    <property type="protein sequence ID" value="CDL91617.1"/>
    <property type="molecule type" value="Genomic_DNA"/>
</dbReference>
<evidence type="ECO:0000259" key="2">
    <source>
        <dbReference type="Pfam" id="PF03819"/>
    </source>
</evidence>
<dbReference type="FunFam" id="1.10.287.1080:FF:000001">
    <property type="entry name" value="Nucleoside triphosphate pyrophosphohydrolase"/>
    <property type="match status" value="1"/>
</dbReference>
<sequence length="481" mass="55266">MIKVIGLGPGSLESITIGTINILRNSSKIYLRTEKHPTVEYLKSEHIAFETYDNVYENAENFEDVYKFIAEDLINKEKEFGNIVYGVPGHPLVAEKSVILLLKICKENSIDIDIVPSVSFIDAIFESLKIDIIEGLKIIDAFDIKSHNMDDKTGLIITQVYDKFISSDVKLALMEYYEPDVDIYFIRAAGVKEFESIRKIKLYDLDRQEDIDYLTSIYIPKGSKALYDFKDLLNIMDRLRGNDGCPWDKEQGHESLKRSLIEETYEVIEAIEAKDDRSLAEELGDVLFQVVFHSQIAKEENSFNINDVINGICKKMIERHPHVFGSVKVKDSKNVIQNWDKIKKSEQGLKTYTDELKHVAKILPALIRADKVQKKASSVGFDFDKVEEALDKVLEEYNEVKYVYKSNERVKIVGEIGDLIFASVNVARILDIDPEFALNYTIEKFIKRFAYIEDKAKSAGLDMKDMTIEQMNKLWEESKNK</sequence>
<reference evidence="3 4" key="1">
    <citation type="journal article" date="2015" name="Genome Announc.">
        <title>Draft Genome Sequence of Clostridium tyrobutyricum Strain DIVETGP, Isolated from Cow's Milk for Grana Padano Production.</title>
        <authorList>
            <person name="Soggiu A."/>
            <person name="Piras C."/>
            <person name="Gaiarsa S."/>
            <person name="Sassera D."/>
            <person name="Roncada P."/>
            <person name="Bendixen E."/>
            <person name="Brasca M."/>
            <person name="Bonizzi L."/>
        </authorList>
    </citation>
    <scope>NUCLEOTIDE SEQUENCE [LARGE SCALE GENOMIC DNA]</scope>
    <source>
        <strain evidence="3 4">DIVETGP</strain>
    </source>
</reference>
<dbReference type="GO" id="GO:0006203">
    <property type="term" value="P:dGTP catabolic process"/>
    <property type="evidence" value="ECO:0007669"/>
    <property type="project" value="TreeGrafter"/>
</dbReference>
<comment type="caution">
    <text evidence="3">The sequence shown here is derived from an EMBL/GenBank/DDBJ whole genome shotgun (WGS) entry which is preliminary data.</text>
</comment>
<dbReference type="GO" id="GO:0046081">
    <property type="term" value="P:dUTP catabolic process"/>
    <property type="evidence" value="ECO:0007669"/>
    <property type="project" value="TreeGrafter"/>
</dbReference>
<dbReference type="GO" id="GO:0046047">
    <property type="term" value="P:TTP catabolic process"/>
    <property type="evidence" value="ECO:0007669"/>
    <property type="project" value="TreeGrafter"/>
</dbReference>
<dbReference type="GO" id="GO:0047693">
    <property type="term" value="F:ATP diphosphatase activity"/>
    <property type="evidence" value="ECO:0007669"/>
    <property type="project" value="UniProtKB-EC"/>
</dbReference>
<dbReference type="Proteomes" id="UP000019482">
    <property type="component" value="Unassembled WGS sequence"/>
</dbReference>
<dbReference type="NCBIfam" id="NF007113">
    <property type="entry name" value="PRK09562.1"/>
    <property type="match status" value="1"/>
</dbReference>
<dbReference type="Pfam" id="PF00590">
    <property type="entry name" value="TP_methylase"/>
    <property type="match status" value="1"/>
</dbReference>
<dbReference type="NCBIfam" id="TIGR00444">
    <property type="entry name" value="mazG"/>
    <property type="match status" value="1"/>
</dbReference>
<dbReference type="PANTHER" id="PTHR30522">
    <property type="entry name" value="NUCLEOSIDE TRIPHOSPHATE PYROPHOSPHOHYDROLASE"/>
    <property type="match status" value="1"/>
</dbReference>
<accession>W6NHT0</accession>
<dbReference type="RefSeq" id="WP_017895904.1">
    <property type="nucleotide sequence ID" value="NZ_CBXI010000029.1"/>
</dbReference>
<dbReference type="GO" id="GO:0006950">
    <property type="term" value="P:response to stress"/>
    <property type="evidence" value="ECO:0007669"/>
    <property type="project" value="UniProtKB-ARBA"/>
</dbReference>
<dbReference type="CDD" id="cd11723">
    <property type="entry name" value="YabN_N_like"/>
    <property type="match status" value="1"/>
</dbReference>
<dbReference type="InterPro" id="IPR035996">
    <property type="entry name" value="4pyrrol_Methylase_sf"/>
</dbReference>
<dbReference type="AlphaFoldDB" id="W6NHT0"/>
<dbReference type="GO" id="GO:0008168">
    <property type="term" value="F:methyltransferase activity"/>
    <property type="evidence" value="ECO:0007669"/>
    <property type="project" value="UniProtKB-KW"/>
</dbReference>
<dbReference type="CDD" id="cd11529">
    <property type="entry name" value="NTP-PPase_MazG_Cterm"/>
    <property type="match status" value="1"/>
</dbReference>
<dbReference type="SUPFAM" id="SSF101386">
    <property type="entry name" value="all-alpha NTP pyrophosphatases"/>
    <property type="match status" value="2"/>
</dbReference>
<dbReference type="GO" id="GO:0046052">
    <property type="term" value="P:UTP catabolic process"/>
    <property type="evidence" value="ECO:0007669"/>
    <property type="project" value="TreeGrafter"/>
</dbReference>
<evidence type="ECO:0000259" key="1">
    <source>
        <dbReference type="Pfam" id="PF00590"/>
    </source>
</evidence>
<keyword evidence="3" id="KW-0808">Transferase</keyword>
<keyword evidence="4" id="KW-1185">Reference proteome</keyword>
<dbReference type="PANTHER" id="PTHR30522:SF0">
    <property type="entry name" value="NUCLEOSIDE TRIPHOSPHATE PYROPHOSPHOHYDROLASE"/>
    <property type="match status" value="1"/>
</dbReference>
<evidence type="ECO:0000313" key="3">
    <source>
        <dbReference type="EMBL" id="CDL91617.1"/>
    </source>
</evidence>
<dbReference type="GeneID" id="29418016"/>
<dbReference type="Gene3D" id="1.10.287.1080">
    <property type="entry name" value="MazG-like"/>
    <property type="match status" value="2"/>
</dbReference>